<feature type="transmembrane region" description="Helical" evidence="1">
    <location>
        <begin position="12"/>
        <end position="30"/>
    </location>
</feature>
<evidence type="ECO:0000256" key="1">
    <source>
        <dbReference type="SAM" id="Phobius"/>
    </source>
</evidence>
<organism evidence="2 3">
    <name type="scientific">Planococcus plakortidis</name>
    <dbReference type="NCBI Taxonomy" id="1038856"/>
    <lineage>
        <taxon>Bacteria</taxon>
        <taxon>Bacillati</taxon>
        <taxon>Bacillota</taxon>
        <taxon>Bacilli</taxon>
        <taxon>Bacillales</taxon>
        <taxon>Caryophanaceae</taxon>
        <taxon>Planococcus</taxon>
    </lineage>
</organism>
<dbReference type="Proteomes" id="UP000092650">
    <property type="component" value="Chromosome"/>
</dbReference>
<sequence length="76" mass="8999">MLSSNKKPQDKSTTFGFLFYFIALLGWSIYDFFVTGTTGWQVPILFLGFAIYLWSKVFYQQRKIRETVKESELKLK</sequence>
<name>A0A1C7E9Z0_9BACL</name>
<proteinExistence type="predicted"/>
<evidence type="ECO:0000313" key="3">
    <source>
        <dbReference type="Proteomes" id="UP000092650"/>
    </source>
</evidence>
<keyword evidence="3" id="KW-1185">Reference proteome</keyword>
<protein>
    <submittedName>
        <fullName evidence="2">Uncharacterized protein</fullName>
    </submittedName>
</protein>
<gene>
    <name evidence="2" type="ORF">BBI15_10075</name>
</gene>
<dbReference type="EMBL" id="CP016539">
    <property type="protein sequence ID" value="ANU20538.1"/>
    <property type="molecule type" value="Genomic_DNA"/>
</dbReference>
<reference evidence="2" key="1">
    <citation type="submission" date="2016-10" db="EMBL/GenBank/DDBJ databases">
        <authorList>
            <person name="See-Too W.S."/>
        </authorList>
    </citation>
    <scope>NUCLEOTIDE SEQUENCE [LARGE SCALE GENOMIC DNA]</scope>
    <source>
        <strain evidence="2">DSM 23997</strain>
    </source>
</reference>
<dbReference type="KEGG" id="ppla:BBI15_10075"/>
<keyword evidence="1" id="KW-0812">Transmembrane</keyword>
<dbReference type="AlphaFoldDB" id="A0A1C7E9Z0"/>
<evidence type="ECO:0000313" key="2">
    <source>
        <dbReference type="EMBL" id="ANU20538.1"/>
    </source>
</evidence>
<feature type="transmembrane region" description="Helical" evidence="1">
    <location>
        <begin position="42"/>
        <end position="59"/>
    </location>
</feature>
<dbReference type="RefSeq" id="WP_068870653.1">
    <property type="nucleotide sequence ID" value="NZ_CP016539.2"/>
</dbReference>
<keyword evidence="1" id="KW-1133">Transmembrane helix</keyword>
<dbReference type="OrthoDB" id="2629185at2"/>
<accession>A0A1C7E9Z0</accession>
<keyword evidence="1" id="KW-0472">Membrane</keyword>